<evidence type="ECO:0000256" key="4">
    <source>
        <dbReference type="ARBA" id="ARBA00022989"/>
    </source>
</evidence>
<keyword evidence="5 6" id="KW-0472">Membrane</keyword>
<dbReference type="OrthoDB" id="8609648at2"/>
<organism evidence="7 8">
    <name type="scientific">Fictibacillus macauensis ZFHKF-1</name>
    <dbReference type="NCBI Taxonomy" id="1196324"/>
    <lineage>
        <taxon>Bacteria</taxon>
        <taxon>Bacillati</taxon>
        <taxon>Bacillota</taxon>
        <taxon>Bacilli</taxon>
        <taxon>Bacillales</taxon>
        <taxon>Fictibacillaceae</taxon>
        <taxon>Fictibacillus</taxon>
    </lineage>
</organism>
<dbReference type="EMBL" id="AKKV01000020">
    <property type="protein sequence ID" value="EIT86542.1"/>
    <property type="molecule type" value="Genomic_DNA"/>
</dbReference>
<feature type="transmembrane region" description="Helical" evidence="6">
    <location>
        <begin position="305"/>
        <end position="325"/>
    </location>
</feature>
<evidence type="ECO:0000256" key="5">
    <source>
        <dbReference type="ARBA" id="ARBA00023136"/>
    </source>
</evidence>
<dbReference type="RefSeq" id="WP_007200737.1">
    <property type="nucleotide sequence ID" value="NZ_AKKV01000020.1"/>
</dbReference>
<evidence type="ECO:0000313" key="8">
    <source>
        <dbReference type="Proteomes" id="UP000004080"/>
    </source>
</evidence>
<feature type="transmembrane region" description="Helical" evidence="6">
    <location>
        <begin position="331"/>
        <end position="354"/>
    </location>
</feature>
<feature type="transmembrane region" description="Helical" evidence="6">
    <location>
        <begin position="90"/>
        <end position="113"/>
    </location>
</feature>
<accession>I8AL14</accession>
<feature type="transmembrane region" description="Helical" evidence="6">
    <location>
        <begin position="7"/>
        <end position="26"/>
    </location>
</feature>
<feature type="transmembrane region" description="Helical" evidence="6">
    <location>
        <begin position="119"/>
        <end position="140"/>
    </location>
</feature>
<reference evidence="7 8" key="1">
    <citation type="journal article" date="2012" name="J. Bacteriol.">
        <title>Genome of Bacillus macauensis ZFHKF-1, a Long-Chain-Forming Bacterium.</title>
        <authorList>
            <person name="Cai L."/>
            <person name="Zhang T."/>
        </authorList>
    </citation>
    <scope>NUCLEOTIDE SEQUENCE [LARGE SCALE GENOMIC DNA]</scope>
    <source>
        <strain evidence="7 8">ZFHKF-1</strain>
    </source>
</reference>
<dbReference type="PANTHER" id="PTHR30250:SF26">
    <property type="entry name" value="PSMA PROTEIN"/>
    <property type="match status" value="1"/>
</dbReference>
<feature type="transmembrane region" description="Helical" evidence="6">
    <location>
        <begin position="46"/>
        <end position="69"/>
    </location>
</feature>
<keyword evidence="8" id="KW-1185">Reference proteome</keyword>
<evidence type="ECO:0000256" key="6">
    <source>
        <dbReference type="SAM" id="Phobius"/>
    </source>
</evidence>
<sequence length="515" mass="57933">MRTNLSLRNIGVSLLSQIVLVVLGFVSRKVFLDSLGIEYLGINGLLTNVLSVMALVESGIGISIVYNLYKPLAEQNEPKIIALVQLYKKAYSGLAAIVLIISAALYPFLGYIMKGSDSIAFLWIIYSLFVAKNIVSYLNAHKWSLINADQRGYVLALANLLFQVITNVSKIVVLVLTKNFILYLAIEFVLYVLQNMYNGRIVNKRYPYIKTKKKYKVDHETKENLKTNVKAMFLHNIGGFLVFGTTNILISIFINVATVGLYSNYTMIIQQLEALLLPVLGGISNSVGNLIATESVEKNYAIFKVSYFVNFWIYSIAVVFLYNVLEPFINWWLGRGLLLANITFILVLVNFYLTGLRNSISTFKNKAGLFAQDRYAPIIEGVINLGSALIFVHYLGLAGIFLGTLLSNLATVFFTQPIIVYKHLFKKPVISYYYRYGLYTALTVLCCYGVHLSGLWLGEGSTFMMIMYKAILSLLLPNALYVALFYRSADFTMIKTIALSKIKGTRRFMKNKQAV</sequence>
<evidence type="ECO:0000313" key="7">
    <source>
        <dbReference type="EMBL" id="EIT86542.1"/>
    </source>
</evidence>
<feature type="transmembrane region" description="Helical" evidence="6">
    <location>
        <begin position="375"/>
        <end position="394"/>
    </location>
</feature>
<dbReference type="InterPro" id="IPR050833">
    <property type="entry name" value="Poly_Biosynth_Transport"/>
</dbReference>
<keyword evidence="4 6" id="KW-1133">Transmembrane helix</keyword>
<gene>
    <name evidence="7" type="ORF">A374_03189</name>
</gene>
<proteinExistence type="predicted"/>
<evidence type="ECO:0000256" key="1">
    <source>
        <dbReference type="ARBA" id="ARBA00004651"/>
    </source>
</evidence>
<dbReference type="eggNOG" id="COG2244">
    <property type="taxonomic scope" value="Bacteria"/>
</dbReference>
<feature type="transmembrane region" description="Helical" evidence="6">
    <location>
        <begin position="400"/>
        <end position="421"/>
    </location>
</feature>
<dbReference type="GO" id="GO:0005886">
    <property type="term" value="C:plasma membrane"/>
    <property type="evidence" value="ECO:0007669"/>
    <property type="project" value="UniProtKB-SubCell"/>
</dbReference>
<feature type="transmembrane region" description="Helical" evidence="6">
    <location>
        <begin position="274"/>
        <end position="293"/>
    </location>
</feature>
<evidence type="ECO:0000256" key="3">
    <source>
        <dbReference type="ARBA" id="ARBA00022692"/>
    </source>
</evidence>
<feature type="transmembrane region" description="Helical" evidence="6">
    <location>
        <begin position="180"/>
        <end position="197"/>
    </location>
</feature>
<keyword evidence="2" id="KW-1003">Cell membrane</keyword>
<evidence type="ECO:0000256" key="2">
    <source>
        <dbReference type="ARBA" id="ARBA00022475"/>
    </source>
</evidence>
<feature type="transmembrane region" description="Helical" evidence="6">
    <location>
        <begin position="152"/>
        <end position="174"/>
    </location>
</feature>
<comment type="subcellular location">
    <subcellularLocation>
        <location evidence="1">Cell membrane</location>
        <topology evidence="1">Multi-pass membrane protein</topology>
    </subcellularLocation>
</comment>
<feature type="transmembrane region" description="Helical" evidence="6">
    <location>
        <begin position="240"/>
        <end position="262"/>
    </location>
</feature>
<name>I8AL14_9BACL</name>
<comment type="caution">
    <text evidence="7">The sequence shown here is derived from an EMBL/GenBank/DDBJ whole genome shotgun (WGS) entry which is preliminary data.</text>
</comment>
<keyword evidence="3 6" id="KW-0812">Transmembrane</keyword>
<protein>
    <submittedName>
        <fullName evidence="7">Polysaccharide biosynthesis protein</fullName>
    </submittedName>
</protein>
<dbReference type="PATRIC" id="fig|1196324.3.peg.645"/>
<dbReference type="PANTHER" id="PTHR30250">
    <property type="entry name" value="PST FAMILY PREDICTED COLANIC ACID TRANSPORTER"/>
    <property type="match status" value="1"/>
</dbReference>
<dbReference type="Proteomes" id="UP000004080">
    <property type="component" value="Unassembled WGS sequence"/>
</dbReference>
<feature type="transmembrane region" description="Helical" evidence="6">
    <location>
        <begin position="433"/>
        <end position="457"/>
    </location>
</feature>
<dbReference type="STRING" id="1196324.A374_03189"/>
<feature type="transmembrane region" description="Helical" evidence="6">
    <location>
        <begin position="463"/>
        <end position="486"/>
    </location>
</feature>
<dbReference type="AlphaFoldDB" id="I8AL14"/>